<dbReference type="OrthoDB" id="4554341at2"/>
<gene>
    <name evidence="1" type="ORF">SAMN05660874_02155</name>
</gene>
<sequence>MTAARTDVPAGTAADQRLYLEGGLRPLPCATCGVRVLVKKLSPEQTSIQWTTSTESCPEISARIAEGEHPALVDTCPRLRATIEHAISEGILDVSDTGA</sequence>
<evidence type="ECO:0008006" key="3">
    <source>
        <dbReference type="Google" id="ProtNLM"/>
    </source>
</evidence>
<keyword evidence="2" id="KW-1185">Reference proteome</keyword>
<reference evidence="2" key="1">
    <citation type="submission" date="2016-10" db="EMBL/GenBank/DDBJ databases">
        <authorList>
            <person name="Varghese N."/>
            <person name="Submissions S."/>
        </authorList>
    </citation>
    <scope>NUCLEOTIDE SEQUENCE [LARGE SCALE GENOMIC DNA]</scope>
    <source>
        <strain evidence="2">DSM 44771</strain>
    </source>
</reference>
<dbReference type="STRING" id="95161.SAMN05660874_02155"/>
<dbReference type="Proteomes" id="UP000198852">
    <property type="component" value="Unassembled WGS sequence"/>
</dbReference>
<organism evidence="1 2">
    <name type="scientific">Saccharopolyspora flava</name>
    <dbReference type="NCBI Taxonomy" id="95161"/>
    <lineage>
        <taxon>Bacteria</taxon>
        <taxon>Bacillati</taxon>
        <taxon>Actinomycetota</taxon>
        <taxon>Actinomycetes</taxon>
        <taxon>Pseudonocardiales</taxon>
        <taxon>Pseudonocardiaceae</taxon>
        <taxon>Saccharopolyspora</taxon>
    </lineage>
</organism>
<protein>
    <recommendedName>
        <fullName evidence="3">Ferredoxin</fullName>
    </recommendedName>
</protein>
<evidence type="ECO:0000313" key="2">
    <source>
        <dbReference type="Proteomes" id="UP000198852"/>
    </source>
</evidence>
<proteinExistence type="predicted"/>
<evidence type="ECO:0000313" key="1">
    <source>
        <dbReference type="EMBL" id="SFS63357.1"/>
    </source>
</evidence>
<dbReference type="EMBL" id="FOZX01000003">
    <property type="protein sequence ID" value="SFS63357.1"/>
    <property type="molecule type" value="Genomic_DNA"/>
</dbReference>
<dbReference type="AlphaFoldDB" id="A0A1I6RF27"/>
<dbReference type="RefSeq" id="WP_093415858.1">
    <property type="nucleotide sequence ID" value="NZ_FOZX01000003.1"/>
</dbReference>
<name>A0A1I6RF27_9PSEU</name>
<accession>A0A1I6RF27</accession>